<keyword evidence="8" id="KW-0443">Lipid metabolism</keyword>
<dbReference type="CDD" id="cd09143">
    <property type="entry name" value="PLDc_vPLD1_2_like_bac_2"/>
    <property type="match status" value="1"/>
</dbReference>
<comment type="catalytic activity">
    <reaction evidence="1">
        <text>a 1,2-diacyl-sn-glycero-3-phosphocholine + H2O = a 1,2-diacyl-sn-glycero-3-phosphate + choline + H(+)</text>
        <dbReference type="Rhea" id="RHEA:14445"/>
        <dbReference type="ChEBI" id="CHEBI:15354"/>
        <dbReference type="ChEBI" id="CHEBI:15377"/>
        <dbReference type="ChEBI" id="CHEBI:15378"/>
        <dbReference type="ChEBI" id="CHEBI:57643"/>
        <dbReference type="ChEBI" id="CHEBI:58608"/>
        <dbReference type="EC" id="3.1.4.4"/>
    </reaction>
</comment>
<evidence type="ECO:0000256" key="2">
    <source>
        <dbReference type="ARBA" id="ARBA00003145"/>
    </source>
</evidence>
<dbReference type="EMBL" id="JBEPLJ010000001">
    <property type="protein sequence ID" value="MET3584065.1"/>
    <property type="molecule type" value="Genomic_DNA"/>
</dbReference>
<evidence type="ECO:0000256" key="9">
    <source>
        <dbReference type="ARBA" id="ARBA00029594"/>
    </source>
</evidence>
<comment type="caution">
    <text evidence="11">The sequence shown here is derived from an EMBL/GenBank/DDBJ whole genome shotgun (WGS) entry which is preliminary data.</text>
</comment>
<dbReference type="InterPro" id="IPR025202">
    <property type="entry name" value="PLD-like_dom"/>
</dbReference>
<dbReference type="PROSITE" id="PS50035">
    <property type="entry name" value="PLD"/>
    <property type="match status" value="2"/>
</dbReference>
<dbReference type="Gene3D" id="3.30.870.10">
    <property type="entry name" value="Endonuclease Chain A"/>
    <property type="match status" value="2"/>
</dbReference>
<dbReference type="Pfam" id="PF13091">
    <property type="entry name" value="PLDc_2"/>
    <property type="match status" value="1"/>
</dbReference>
<keyword evidence="12" id="KW-1185">Reference proteome</keyword>
<keyword evidence="5" id="KW-0964">Secreted</keyword>
<evidence type="ECO:0000256" key="4">
    <source>
        <dbReference type="ARBA" id="ARBA00018392"/>
    </source>
</evidence>
<dbReference type="Proteomes" id="UP001549031">
    <property type="component" value="Unassembled WGS sequence"/>
</dbReference>
<feature type="domain" description="PLD phosphodiesterase" evidence="10">
    <location>
        <begin position="341"/>
        <end position="368"/>
    </location>
</feature>
<dbReference type="CDD" id="cd09140">
    <property type="entry name" value="PLDc_vPLD1_2_like_bac_1"/>
    <property type="match status" value="1"/>
</dbReference>
<evidence type="ECO:0000313" key="12">
    <source>
        <dbReference type="Proteomes" id="UP001549031"/>
    </source>
</evidence>
<gene>
    <name evidence="11" type="ORF">ABID21_000157</name>
</gene>
<evidence type="ECO:0000313" key="11">
    <source>
        <dbReference type="EMBL" id="MET3584065.1"/>
    </source>
</evidence>
<evidence type="ECO:0000256" key="5">
    <source>
        <dbReference type="ARBA" id="ARBA00022525"/>
    </source>
</evidence>
<keyword evidence="7 11" id="KW-0378">Hydrolase</keyword>
<sequence length="484" mass="54679">MTTILAEGESCWQKARADRFSVIIDAADFFRFAKQSMLKAKRSIYLIGWDFDTRIRLEPGNKNADRPDKLGRFLSALARKNKDIDIRILKWDLGLIASFTRGETPFYLLRWLFNSRIHLKLDGAHPPMAAHHMKLLVIDDKVAFCGGIDMTICRWDTREHKENDPARHSPRGYQEPPWHDATSCCSGAAAAVLANLARSRWKMATEEELEPTQADGDPWPDDLEVEYKDVEIGVARTAPRYGGREQVVEIETVTLAIIAAARKSLYIESQYFASRRIAEAIAKRLKEPDPPEVVLVNPEKADGWLESKTMDSARVRLMKLVKDVDHRDRFRIFYPVNAAGTSIYVHAKLMIADDRILKIGSANLNNRSMGFDTECDVILEAKDDEADLQQSILNGRNGLLAEHLGRSLEEIEAGLVASGGSLIGLIDKLNRPEGRSLRAVPMRELTADEQMVAESNMTDPERPSGVHYRPSRFLRNRFRQKAAV</sequence>
<dbReference type="SUPFAM" id="SSF56024">
    <property type="entry name" value="Phospholipase D/nuclease"/>
    <property type="match status" value="2"/>
</dbReference>
<evidence type="ECO:0000259" key="10">
    <source>
        <dbReference type="PROSITE" id="PS50035"/>
    </source>
</evidence>
<comment type="subcellular location">
    <subcellularLocation>
        <location evidence="3">Secreted</location>
    </subcellularLocation>
</comment>
<feature type="domain" description="PLD phosphodiesterase" evidence="10">
    <location>
        <begin position="127"/>
        <end position="154"/>
    </location>
</feature>
<organism evidence="11 12">
    <name type="scientific">Pseudorhizobium tarimense</name>
    <dbReference type="NCBI Taxonomy" id="1079109"/>
    <lineage>
        <taxon>Bacteria</taxon>
        <taxon>Pseudomonadati</taxon>
        <taxon>Pseudomonadota</taxon>
        <taxon>Alphaproteobacteria</taxon>
        <taxon>Hyphomicrobiales</taxon>
        <taxon>Rhizobiaceae</taxon>
        <taxon>Rhizobium/Agrobacterium group</taxon>
        <taxon>Pseudorhizobium</taxon>
    </lineage>
</organism>
<evidence type="ECO:0000256" key="6">
    <source>
        <dbReference type="ARBA" id="ARBA00022737"/>
    </source>
</evidence>
<protein>
    <recommendedName>
        <fullName evidence="4">Phospholipase D</fullName>
    </recommendedName>
    <alternativeName>
        <fullName evidence="9">Choline phosphatase</fullName>
    </alternativeName>
</protein>
<comment type="function">
    <text evidence="2">Could be a virulence factor.</text>
</comment>
<evidence type="ECO:0000256" key="7">
    <source>
        <dbReference type="ARBA" id="ARBA00022801"/>
    </source>
</evidence>
<keyword evidence="6" id="KW-0677">Repeat</keyword>
<dbReference type="PANTHER" id="PTHR18896">
    <property type="entry name" value="PHOSPHOLIPASE D"/>
    <property type="match status" value="1"/>
</dbReference>
<dbReference type="GO" id="GO:0004630">
    <property type="term" value="F:phospholipase D activity"/>
    <property type="evidence" value="ECO:0007669"/>
    <property type="project" value="UniProtKB-EC"/>
</dbReference>
<reference evidence="11 12" key="1">
    <citation type="submission" date="2024-06" db="EMBL/GenBank/DDBJ databases">
        <title>Genomic Encyclopedia of Type Strains, Phase IV (KMG-IV): sequencing the most valuable type-strain genomes for metagenomic binning, comparative biology and taxonomic classification.</title>
        <authorList>
            <person name="Goeker M."/>
        </authorList>
    </citation>
    <scope>NUCLEOTIDE SEQUENCE [LARGE SCALE GENOMIC DNA]</scope>
    <source>
        <strain evidence="11 12">DSM 105042</strain>
    </source>
</reference>
<evidence type="ECO:0000256" key="8">
    <source>
        <dbReference type="ARBA" id="ARBA00023098"/>
    </source>
</evidence>
<dbReference type="SMART" id="SM00155">
    <property type="entry name" value="PLDc"/>
    <property type="match status" value="2"/>
</dbReference>
<dbReference type="RefSeq" id="WP_247242108.1">
    <property type="nucleotide sequence ID" value="NZ_JALJRA010000001.1"/>
</dbReference>
<name>A0ABV2H0J9_9HYPH</name>
<dbReference type="InterPro" id="IPR001736">
    <property type="entry name" value="PLipase_D/transphosphatidylase"/>
</dbReference>
<proteinExistence type="predicted"/>
<evidence type="ECO:0000256" key="3">
    <source>
        <dbReference type="ARBA" id="ARBA00004613"/>
    </source>
</evidence>
<dbReference type="InterPro" id="IPR015679">
    <property type="entry name" value="PLipase_D_fam"/>
</dbReference>
<accession>A0ABV2H0J9</accession>
<dbReference type="Pfam" id="PF00614">
    <property type="entry name" value="PLDc"/>
    <property type="match status" value="1"/>
</dbReference>
<evidence type="ECO:0000256" key="1">
    <source>
        <dbReference type="ARBA" id="ARBA00000798"/>
    </source>
</evidence>
<dbReference type="PANTHER" id="PTHR18896:SF76">
    <property type="entry name" value="PHOSPHOLIPASE"/>
    <property type="match status" value="1"/>
</dbReference>